<protein>
    <recommendedName>
        <fullName evidence="5">Secreted protein</fullName>
    </recommendedName>
</protein>
<name>A0A2S4UTM7_9BASI</name>
<reference evidence="3 4" key="1">
    <citation type="submission" date="2017-12" db="EMBL/GenBank/DDBJ databases">
        <title>Gene loss provides genomic basis for host adaptation in cereal stripe rust fungi.</title>
        <authorList>
            <person name="Xia C."/>
        </authorList>
    </citation>
    <scope>NUCLEOTIDE SEQUENCE [LARGE SCALE GENOMIC DNA]</scope>
    <source>
        <strain evidence="3 4">93TX-2</strain>
    </source>
</reference>
<sequence>MLLSHLLVVFFAMVCKDVIGKCGPVQRRACPVFAKMELQRVARSARSKGLRKHGPRRPMRSQSQEAAVLNHNFGLASTTVPKS</sequence>
<keyword evidence="2" id="KW-0732">Signal</keyword>
<comment type="caution">
    <text evidence="3">The sequence shown here is derived from an EMBL/GenBank/DDBJ whole genome shotgun (WGS) entry which is preliminary data.</text>
</comment>
<feature type="chain" id="PRO_5015702306" description="Secreted protein" evidence="2">
    <location>
        <begin position="21"/>
        <end position="83"/>
    </location>
</feature>
<evidence type="ECO:0000256" key="1">
    <source>
        <dbReference type="SAM" id="MobiDB-lite"/>
    </source>
</evidence>
<dbReference type="VEuPathDB" id="FungiDB:PSHT_12931"/>
<proteinExistence type="predicted"/>
<dbReference type="Proteomes" id="UP000238274">
    <property type="component" value="Unassembled WGS sequence"/>
</dbReference>
<feature type="region of interest" description="Disordered" evidence="1">
    <location>
        <begin position="44"/>
        <end position="63"/>
    </location>
</feature>
<dbReference type="EMBL" id="PKSM01000247">
    <property type="protein sequence ID" value="POW00633.1"/>
    <property type="molecule type" value="Genomic_DNA"/>
</dbReference>
<dbReference type="AlphaFoldDB" id="A0A2S4UTM7"/>
<reference evidence="4" key="2">
    <citation type="journal article" date="2018" name="BMC Genomics">
        <title>Genomic insights into host adaptation between the wheat stripe rust pathogen (Puccinia striiformis f. sp. tritici) and the barley stripe rust pathogen (Puccinia striiformis f. sp. hordei).</title>
        <authorList>
            <person name="Xia C."/>
            <person name="Wang M."/>
            <person name="Yin C."/>
            <person name="Cornejo O.E."/>
            <person name="Hulbert S.H."/>
            <person name="Chen X."/>
        </authorList>
    </citation>
    <scope>NUCLEOTIDE SEQUENCE [LARGE SCALE GENOMIC DNA]</scope>
    <source>
        <strain evidence="4">93TX-2</strain>
    </source>
</reference>
<accession>A0A2S4UTM7</accession>
<feature type="compositionally biased region" description="Basic residues" evidence="1">
    <location>
        <begin position="44"/>
        <end position="59"/>
    </location>
</feature>
<keyword evidence="4" id="KW-1185">Reference proteome</keyword>
<evidence type="ECO:0000313" key="3">
    <source>
        <dbReference type="EMBL" id="POW00633.1"/>
    </source>
</evidence>
<evidence type="ECO:0000313" key="4">
    <source>
        <dbReference type="Proteomes" id="UP000238274"/>
    </source>
</evidence>
<feature type="signal peptide" evidence="2">
    <location>
        <begin position="1"/>
        <end position="20"/>
    </location>
</feature>
<organism evidence="3 4">
    <name type="scientific">Puccinia striiformis</name>
    <dbReference type="NCBI Taxonomy" id="27350"/>
    <lineage>
        <taxon>Eukaryota</taxon>
        <taxon>Fungi</taxon>
        <taxon>Dikarya</taxon>
        <taxon>Basidiomycota</taxon>
        <taxon>Pucciniomycotina</taxon>
        <taxon>Pucciniomycetes</taxon>
        <taxon>Pucciniales</taxon>
        <taxon>Pucciniaceae</taxon>
        <taxon>Puccinia</taxon>
    </lineage>
</organism>
<evidence type="ECO:0000256" key="2">
    <source>
        <dbReference type="SAM" id="SignalP"/>
    </source>
</evidence>
<evidence type="ECO:0008006" key="5">
    <source>
        <dbReference type="Google" id="ProtNLM"/>
    </source>
</evidence>
<reference evidence="4" key="3">
    <citation type="journal article" date="2018" name="Mol. Plant Microbe Interact.">
        <title>Genome sequence resources for the wheat stripe rust pathogen (Puccinia striiformis f. sp. tritici) and the barley stripe rust pathogen (Puccinia striiformis f. sp. hordei).</title>
        <authorList>
            <person name="Xia C."/>
            <person name="Wang M."/>
            <person name="Yin C."/>
            <person name="Cornejo O.E."/>
            <person name="Hulbert S.H."/>
            <person name="Chen X."/>
        </authorList>
    </citation>
    <scope>NUCLEOTIDE SEQUENCE [LARGE SCALE GENOMIC DNA]</scope>
    <source>
        <strain evidence="4">93TX-2</strain>
    </source>
</reference>
<gene>
    <name evidence="3" type="ORF">PSHT_12931</name>
</gene>